<proteinExistence type="predicted"/>
<gene>
    <name evidence="1" type="ORF">A6R68_16467</name>
</gene>
<comment type="caution">
    <text evidence="1">The sequence shown here is derived from an EMBL/GenBank/DDBJ whole genome shotgun (WGS) entry which is preliminary data.</text>
</comment>
<sequence>MALGNCGPIATAQRKNSEQDMRTLIGSSMDKDMSQNYLVSCELKADKDDHLKEGNDESDVISHHYNHPFRGWAKHTEAMNYEGSPLKVTLATERMATGPVSAVDTDHHNPLSLQERMAEGGASGNWQKKRDQISYQTTGDSDRSTFCRTLPASSFCFGWDIISSTLPLLLLRLWVRCPEGLLCLLWVGKSPGLALLDMFLLGFESLKVPPSSRTKTECVKVAWNGSGSNPASNAYQYNVAAQSSDPRNHAIVGKHLWLEGDIQGLIKSPLALSLQLKVLSVQFTELFVLFAH</sequence>
<keyword evidence="2" id="KW-1185">Reference proteome</keyword>
<reference evidence="1 2" key="1">
    <citation type="submission" date="2016-06" db="EMBL/GenBank/DDBJ databases">
        <title>The Draft Genome Sequence and Annotation of the Desert Woodrat Neotoma lepida.</title>
        <authorList>
            <person name="Campbell M."/>
            <person name="Oakeson K.F."/>
            <person name="Yandell M."/>
            <person name="Halpert J.R."/>
            <person name="Dearing D."/>
        </authorList>
    </citation>
    <scope>NUCLEOTIDE SEQUENCE [LARGE SCALE GENOMIC DNA]</scope>
    <source>
        <strain evidence="1">417</strain>
        <tissue evidence="1">Liver</tissue>
    </source>
</reference>
<dbReference type="Proteomes" id="UP000092124">
    <property type="component" value="Unassembled WGS sequence"/>
</dbReference>
<protein>
    <submittedName>
        <fullName evidence="1">Uncharacterized protein</fullName>
    </submittedName>
</protein>
<evidence type="ECO:0000313" key="1">
    <source>
        <dbReference type="EMBL" id="OBS77058.1"/>
    </source>
</evidence>
<dbReference type="STRING" id="56216.A0A1A6HEQ1"/>
<evidence type="ECO:0000313" key="2">
    <source>
        <dbReference type="Proteomes" id="UP000092124"/>
    </source>
</evidence>
<dbReference type="EMBL" id="LZPO01034770">
    <property type="protein sequence ID" value="OBS77058.1"/>
    <property type="molecule type" value="Genomic_DNA"/>
</dbReference>
<accession>A0A1A6HEQ1</accession>
<dbReference type="AlphaFoldDB" id="A0A1A6HEQ1"/>
<organism evidence="1 2">
    <name type="scientific">Neotoma lepida</name>
    <name type="common">Desert woodrat</name>
    <dbReference type="NCBI Taxonomy" id="56216"/>
    <lineage>
        <taxon>Eukaryota</taxon>
        <taxon>Metazoa</taxon>
        <taxon>Chordata</taxon>
        <taxon>Craniata</taxon>
        <taxon>Vertebrata</taxon>
        <taxon>Euteleostomi</taxon>
        <taxon>Mammalia</taxon>
        <taxon>Eutheria</taxon>
        <taxon>Euarchontoglires</taxon>
        <taxon>Glires</taxon>
        <taxon>Rodentia</taxon>
        <taxon>Myomorpha</taxon>
        <taxon>Muroidea</taxon>
        <taxon>Cricetidae</taxon>
        <taxon>Neotominae</taxon>
        <taxon>Neotoma</taxon>
    </lineage>
</organism>
<name>A0A1A6HEQ1_NEOLE</name>